<proteinExistence type="predicted"/>
<keyword evidence="5" id="KW-0732">Signal</keyword>
<organism evidence="18 19">
    <name type="scientific">Lymnaea stagnalis</name>
    <name type="common">Great pond snail</name>
    <name type="synonym">Helix stagnalis</name>
    <dbReference type="NCBI Taxonomy" id="6523"/>
    <lineage>
        <taxon>Eukaryota</taxon>
        <taxon>Metazoa</taxon>
        <taxon>Spiralia</taxon>
        <taxon>Lophotrochozoa</taxon>
        <taxon>Mollusca</taxon>
        <taxon>Gastropoda</taxon>
        <taxon>Heterobranchia</taxon>
        <taxon>Euthyneura</taxon>
        <taxon>Panpulmonata</taxon>
        <taxon>Hygrophila</taxon>
        <taxon>Lymnaeoidea</taxon>
        <taxon>Lymnaeidae</taxon>
        <taxon>Lymnaea</taxon>
    </lineage>
</organism>
<keyword evidence="19" id="KW-1185">Reference proteome</keyword>
<dbReference type="SMART" id="SM00612">
    <property type="entry name" value="Kelch"/>
    <property type="match status" value="2"/>
</dbReference>
<dbReference type="InterPro" id="IPR035914">
    <property type="entry name" value="Sperma_CUB_dom_sf"/>
</dbReference>
<evidence type="ECO:0000259" key="16">
    <source>
        <dbReference type="PROSITE" id="PS50026"/>
    </source>
</evidence>
<evidence type="ECO:0000256" key="3">
    <source>
        <dbReference type="ARBA" id="ARBA00022536"/>
    </source>
</evidence>
<evidence type="ECO:0000256" key="6">
    <source>
        <dbReference type="ARBA" id="ARBA00022737"/>
    </source>
</evidence>
<dbReference type="SMART" id="SM00042">
    <property type="entry name" value="CUB"/>
    <property type="match status" value="1"/>
</dbReference>
<dbReference type="InterPro" id="IPR056732">
    <property type="entry name" value="GBD_ATRN"/>
</dbReference>
<dbReference type="Pfam" id="PF01437">
    <property type="entry name" value="PSI"/>
    <property type="match status" value="1"/>
</dbReference>
<dbReference type="Gene3D" id="2.10.25.10">
    <property type="entry name" value="Laminin"/>
    <property type="match status" value="3"/>
</dbReference>
<comment type="caution">
    <text evidence="18">The sequence shown here is derived from an EMBL/GenBank/DDBJ whole genome shotgun (WGS) entry which is preliminary data.</text>
</comment>
<dbReference type="PROSITE" id="PS50027">
    <property type="entry name" value="EGF_LAM_2"/>
    <property type="match status" value="2"/>
</dbReference>
<dbReference type="InterPro" id="IPR015915">
    <property type="entry name" value="Kelch-typ_b-propeller"/>
</dbReference>
<dbReference type="Proteomes" id="UP001497497">
    <property type="component" value="Unassembled WGS sequence"/>
</dbReference>
<evidence type="ECO:0000259" key="15">
    <source>
        <dbReference type="PROSITE" id="PS01180"/>
    </source>
</evidence>
<dbReference type="GO" id="GO:0005794">
    <property type="term" value="C:Golgi apparatus"/>
    <property type="evidence" value="ECO:0007669"/>
    <property type="project" value="TreeGrafter"/>
</dbReference>
<dbReference type="SUPFAM" id="SSF57184">
    <property type="entry name" value="Growth factor receptor domain"/>
    <property type="match status" value="1"/>
</dbReference>
<gene>
    <name evidence="18" type="ORF">GSLYS_00007143001</name>
</gene>
<feature type="domain" description="EGF-like" evidence="16">
    <location>
        <begin position="198"/>
        <end position="229"/>
    </location>
</feature>
<dbReference type="InterPro" id="IPR000742">
    <property type="entry name" value="EGF"/>
</dbReference>
<dbReference type="PANTHER" id="PTHR46376">
    <property type="entry name" value="LEUCINE-ZIPPER-LIKE TRANSCRIPTIONAL REGULATOR 1"/>
    <property type="match status" value="1"/>
</dbReference>
<dbReference type="PROSITE" id="PS01248">
    <property type="entry name" value="EGF_LAM_1"/>
    <property type="match status" value="1"/>
</dbReference>
<keyword evidence="10" id="KW-0325">Glycoprotein</keyword>
<sequence length="1204" mass="134547">MADILGPSNHRRKKIKIFPLFGVTSYVIPILIFSTIFDCFSVQCSNECNYTNSTTKCEEGKCNNDTCVCYPGWRGNKCNECYGKVSVTPEDGKNEGVIYDGSGNYSERSTCSWLLKASQAKSRVQFILNDFNTECNWDHVYIHDGDSAFSPLVAAFSGRIGRAKSKPRLKFQLSGNYVFIHFYSDAAFALPGFNISYIIDDCALNCTENGVCNNSICVCEPGWTGVNCDTMIAPSCPNNCSDNGTCENGVCNCKPGFTGESCASYSGLDIELIQPSHENLTGRASLSLVYDNTDSLWVLGGYRMRDPGPYNNMFRYDLHSAWWELVNDTEKSPWPWPRYDHSAVFYKNCLYVYGGTQGNEIVQDFWQYNITNNTWTVLKPGPKNVTGHTAHVIKDSMIIIFGYSADYGYLNEISQFDFSSQEWTVLKTTGSIVQGGYGHTSVYDEENGKIYVYGGYHANTLKGCVLTDKLYRYDPTTREWFILQGSGTPRYLHSAAIIDGLMITYGGNTYNETLQKCFVSDFMVYDTEFDKWYTLSTADLHLISYSMDRFGQAMVSVNDTVYMFGGFNSRPLNELFKMHTESCNYCTNESTRNSILCKLMRGCTSDATNSKPFDPNSTCSGYNTCHACYNATNAECQWCGNTCYSNSTAIQNCTPDAVNCTVVDKDVCSVFYNCKSCQENDKCAWQPNSSCGPLKTPDTVKANCTQKACSEYNSCDNCTNAACMWCSNLRKCVDTNSYVVSFHYAQCMDWTTKANECQSKPLKFNISVCGQLKTCSECQAKPQCGWCNDGNETGTGACLEGGLLGPLVALDDKKNGCPSNRWSFNTCPLCQCNGHSKCKNGTDICISCEDQTTGSQCEECAEGYYGNPKNGGQCKPCSCNGQADSCNQLTGECYCRTRGVTGKNCDRCDDSNKYSGNPKDGGTCYYQLNTDFQYTFNLSKREDSNFTQINFLNTPMSSDRDVDFTLNCTSDALVNITYKSKSFPEEKEYTSMKPCLYFKTKFEHKNHAFGGKENTTFLVYVFNFKTPFMLQISFSQFPKIDLVHFFVTFFSCFLSLLLIAAALWKIKHKYDSYRRRQQMIVEMQQMASRPFSTIPVEMERKSSPAIVDKKDHLDSVLRRRKKTVNKPSAIAIEPLADHKAAILTLLIQLPTGDADFSPSGQSGLAVGSALVSIGSNRKQSLDHAKGDKSKIRKNLTYNHPDTCA</sequence>
<name>A0AAV2HID4_LYMST</name>
<dbReference type="FunFam" id="2.10.25.10:FF:000001">
    <property type="entry name" value="Tenascin C"/>
    <property type="match status" value="1"/>
</dbReference>
<dbReference type="FunFam" id="2.10.25.10:FF:000188">
    <property type="entry name" value="Laminin subunit gamma 2"/>
    <property type="match status" value="1"/>
</dbReference>
<dbReference type="SUPFAM" id="SSF49854">
    <property type="entry name" value="Spermadhesin, CUB domain"/>
    <property type="match status" value="1"/>
</dbReference>
<dbReference type="Pfam" id="PF24981">
    <property type="entry name" value="Beta-prop_ATRN-LZTR1"/>
    <property type="match status" value="1"/>
</dbReference>
<dbReference type="Pfam" id="PF23106">
    <property type="entry name" value="EGF_Teneurin"/>
    <property type="match status" value="1"/>
</dbReference>
<feature type="domain" description="Laminin EGF-like" evidence="17">
    <location>
        <begin position="877"/>
        <end position="926"/>
    </location>
</feature>
<evidence type="ECO:0000259" key="17">
    <source>
        <dbReference type="PROSITE" id="PS50027"/>
    </source>
</evidence>
<dbReference type="InterPro" id="IPR016201">
    <property type="entry name" value="PSI"/>
</dbReference>
<evidence type="ECO:0000256" key="13">
    <source>
        <dbReference type="PROSITE-ProRule" id="PRU00460"/>
    </source>
</evidence>
<dbReference type="Pfam" id="PF00053">
    <property type="entry name" value="EGF_laminin"/>
    <property type="match status" value="1"/>
</dbReference>
<feature type="transmembrane region" description="Helical" evidence="14">
    <location>
        <begin position="17"/>
        <end position="37"/>
    </location>
</feature>
<dbReference type="SUPFAM" id="SSF117281">
    <property type="entry name" value="Kelch motif"/>
    <property type="match status" value="1"/>
</dbReference>
<feature type="disulfide bond" evidence="13">
    <location>
        <begin position="860"/>
        <end position="874"/>
    </location>
</feature>
<dbReference type="InterPro" id="IPR051568">
    <property type="entry name" value="LZTR1/Attractin"/>
</dbReference>
<keyword evidence="2" id="KW-0880">Kelch repeat</keyword>
<dbReference type="PROSITE" id="PS50026">
    <property type="entry name" value="EGF_3"/>
    <property type="match status" value="1"/>
</dbReference>
<dbReference type="CDD" id="cd00041">
    <property type="entry name" value="CUB"/>
    <property type="match status" value="1"/>
</dbReference>
<feature type="transmembrane region" description="Helical" evidence="14">
    <location>
        <begin position="1042"/>
        <end position="1066"/>
    </location>
</feature>
<dbReference type="CDD" id="cd00055">
    <property type="entry name" value="EGF_Lam"/>
    <property type="match status" value="2"/>
</dbReference>
<evidence type="ECO:0000256" key="5">
    <source>
        <dbReference type="ARBA" id="ARBA00022729"/>
    </source>
</evidence>
<dbReference type="Gene3D" id="2.120.10.80">
    <property type="entry name" value="Kelch-type beta propeller"/>
    <property type="match status" value="2"/>
</dbReference>
<feature type="disulfide bond" evidence="12">
    <location>
        <begin position="219"/>
        <end position="228"/>
    </location>
</feature>
<accession>A0AAV2HID4</accession>
<evidence type="ECO:0000256" key="1">
    <source>
        <dbReference type="ARBA" id="ARBA00004167"/>
    </source>
</evidence>
<feature type="disulfide bond" evidence="12">
    <location>
        <begin position="202"/>
        <end position="212"/>
    </location>
</feature>
<dbReference type="InterPro" id="IPR056737">
    <property type="entry name" value="Beta-prop_ATRN-MKLN-like"/>
</dbReference>
<dbReference type="SMART" id="SM00181">
    <property type="entry name" value="EGF"/>
    <property type="match status" value="4"/>
</dbReference>
<evidence type="ECO:0000313" key="19">
    <source>
        <dbReference type="Proteomes" id="UP001497497"/>
    </source>
</evidence>
<evidence type="ECO:0000256" key="2">
    <source>
        <dbReference type="ARBA" id="ARBA00022441"/>
    </source>
</evidence>
<evidence type="ECO:0000313" key="18">
    <source>
        <dbReference type="EMBL" id="CAL1533125.1"/>
    </source>
</evidence>
<protein>
    <recommendedName>
        <fullName evidence="20">Attractin</fullName>
    </recommendedName>
</protein>
<evidence type="ECO:0000256" key="11">
    <source>
        <dbReference type="ARBA" id="ARBA00023292"/>
    </source>
</evidence>
<dbReference type="InterPro" id="IPR000859">
    <property type="entry name" value="CUB_dom"/>
</dbReference>
<dbReference type="Pfam" id="PF24973">
    <property type="entry name" value="EGF_LMN_ATRN"/>
    <property type="match status" value="1"/>
</dbReference>
<keyword evidence="7 14" id="KW-1133">Transmembrane helix</keyword>
<keyword evidence="4 14" id="KW-0812">Transmembrane</keyword>
<dbReference type="PROSITE" id="PS01186">
    <property type="entry name" value="EGF_2"/>
    <property type="match status" value="2"/>
</dbReference>
<dbReference type="SUPFAM" id="SSF57196">
    <property type="entry name" value="EGF/Laminin"/>
    <property type="match status" value="1"/>
</dbReference>
<dbReference type="SMART" id="SM00180">
    <property type="entry name" value="EGF_Lam"/>
    <property type="match status" value="2"/>
</dbReference>
<comment type="subcellular location">
    <subcellularLocation>
        <location evidence="1">Membrane</location>
        <topology evidence="1">Single-pass membrane protein</topology>
    </subcellularLocation>
</comment>
<keyword evidence="6" id="KW-0677">Repeat</keyword>
<keyword evidence="11 13" id="KW-0424">Laminin EGF-like domain</keyword>
<dbReference type="InterPro" id="IPR002165">
    <property type="entry name" value="Plexin_repeat"/>
</dbReference>
<dbReference type="EMBL" id="CAXITT010000134">
    <property type="protein sequence ID" value="CAL1533125.1"/>
    <property type="molecule type" value="Genomic_DNA"/>
</dbReference>
<evidence type="ECO:0000256" key="10">
    <source>
        <dbReference type="ARBA" id="ARBA00023180"/>
    </source>
</evidence>
<dbReference type="AlphaFoldDB" id="A0AAV2HID4"/>
<evidence type="ECO:0000256" key="4">
    <source>
        <dbReference type="ARBA" id="ARBA00022692"/>
    </source>
</evidence>
<feature type="domain" description="CUB" evidence="15">
    <location>
        <begin position="81"/>
        <end position="200"/>
    </location>
</feature>
<evidence type="ECO:0000256" key="14">
    <source>
        <dbReference type="SAM" id="Phobius"/>
    </source>
</evidence>
<dbReference type="GO" id="GO:0016020">
    <property type="term" value="C:membrane"/>
    <property type="evidence" value="ECO:0007669"/>
    <property type="project" value="UniProtKB-SubCell"/>
</dbReference>
<keyword evidence="3 12" id="KW-0245">EGF-like domain</keyword>
<feature type="domain" description="Laminin EGF-like" evidence="17">
    <location>
        <begin position="830"/>
        <end position="876"/>
    </location>
</feature>
<feature type="disulfide bond" evidence="13">
    <location>
        <begin position="848"/>
        <end position="857"/>
    </location>
</feature>
<dbReference type="PANTHER" id="PTHR46376:SF2">
    <property type="entry name" value="DISTRACTED, ISOFORM B"/>
    <property type="match status" value="1"/>
</dbReference>
<evidence type="ECO:0000256" key="8">
    <source>
        <dbReference type="ARBA" id="ARBA00023136"/>
    </source>
</evidence>
<dbReference type="InterPro" id="IPR002049">
    <property type="entry name" value="LE_dom"/>
</dbReference>
<dbReference type="InterPro" id="IPR009030">
    <property type="entry name" value="Growth_fac_rcpt_cys_sf"/>
</dbReference>
<reference evidence="18 19" key="1">
    <citation type="submission" date="2024-04" db="EMBL/GenBank/DDBJ databases">
        <authorList>
            <consortium name="Genoscope - CEA"/>
            <person name="William W."/>
        </authorList>
    </citation>
    <scope>NUCLEOTIDE SEQUENCE [LARGE SCALE GENOMIC DNA]</scope>
</reference>
<dbReference type="InterPro" id="IPR056863">
    <property type="entry name" value="LMN_ATRN_NET-like_EGF"/>
</dbReference>
<dbReference type="PROSITE" id="PS00022">
    <property type="entry name" value="EGF_1"/>
    <property type="match status" value="2"/>
</dbReference>
<dbReference type="Pfam" id="PF24972">
    <property type="entry name" value="GBD_ATRN"/>
    <property type="match status" value="1"/>
</dbReference>
<evidence type="ECO:0000256" key="7">
    <source>
        <dbReference type="ARBA" id="ARBA00022989"/>
    </source>
</evidence>
<dbReference type="CDD" id="cd00054">
    <property type="entry name" value="EGF_CA"/>
    <property type="match status" value="1"/>
</dbReference>
<evidence type="ECO:0000256" key="12">
    <source>
        <dbReference type="PROSITE-ProRule" id="PRU00076"/>
    </source>
</evidence>
<evidence type="ECO:0000256" key="9">
    <source>
        <dbReference type="ARBA" id="ARBA00023157"/>
    </source>
</evidence>
<dbReference type="GO" id="GO:0005604">
    <property type="term" value="C:basement membrane"/>
    <property type="evidence" value="ECO:0007669"/>
    <property type="project" value="UniProtKB-ARBA"/>
</dbReference>
<dbReference type="InterPro" id="IPR006652">
    <property type="entry name" value="Kelch_1"/>
</dbReference>
<dbReference type="SMART" id="SM00423">
    <property type="entry name" value="PSI"/>
    <property type="match status" value="4"/>
</dbReference>
<keyword evidence="9 12" id="KW-1015">Disulfide bond</keyword>
<keyword evidence="8 14" id="KW-0472">Membrane</keyword>
<evidence type="ECO:0008006" key="20">
    <source>
        <dbReference type="Google" id="ProtNLM"/>
    </source>
</evidence>
<comment type="caution">
    <text evidence="12">Lacks conserved residue(s) required for the propagation of feature annotation.</text>
</comment>
<dbReference type="PROSITE" id="PS01180">
    <property type="entry name" value="CUB"/>
    <property type="match status" value="1"/>
</dbReference>
<dbReference type="Gene3D" id="2.60.120.290">
    <property type="entry name" value="Spermadhesin, CUB domain"/>
    <property type="match status" value="1"/>
</dbReference>